<dbReference type="PRINTS" id="PR00385">
    <property type="entry name" value="P450"/>
</dbReference>
<dbReference type="KEGG" id="many:MANY_54080"/>
<dbReference type="PANTHER" id="PTHR24305">
    <property type="entry name" value="CYTOCHROME P450"/>
    <property type="match status" value="1"/>
</dbReference>
<name>A0A6N4WLU5_9MYCO</name>
<dbReference type="AlphaFoldDB" id="A0A6N4WLU5"/>
<dbReference type="RefSeq" id="WP_170313154.1">
    <property type="nucleotide sequence ID" value="NZ_AP022620.1"/>
</dbReference>
<dbReference type="InterPro" id="IPR001128">
    <property type="entry name" value="Cyt_P450"/>
</dbReference>
<evidence type="ECO:0000313" key="3">
    <source>
        <dbReference type="EMBL" id="BBZ80071.1"/>
    </source>
</evidence>
<dbReference type="EMBL" id="AP022620">
    <property type="protein sequence ID" value="BBZ80071.1"/>
    <property type="molecule type" value="Genomic_DNA"/>
</dbReference>
<keyword evidence="2" id="KW-0349">Heme</keyword>
<comment type="cofactor">
    <cofactor evidence="2">
        <name>heme</name>
        <dbReference type="ChEBI" id="CHEBI:30413"/>
    </cofactor>
</comment>
<keyword evidence="4" id="KW-1185">Reference proteome</keyword>
<evidence type="ECO:0000313" key="4">
    <source>
        <dbReference type="Proteomes" id="UP000467249"/>
    </source>
</evidence>
<dbReference type="Proteomes" id="UP000467249">
    <property type="component" value="Chromosome"/>
</dbReference>
<protein>
    <submittedName>
        <fullName evidence="3">Cytochrome P450</fullName>
    </submittedName>
</protein>
<dbReference type="PRINTS" id="PR00463">
    <property type="entry name" value="EP450I"/>
</dbReference>
<organism evidence="3 4">
    <name type="scientific">Mycolicibacterium anyangense</name>
    <dbReference type="NCBI Taxonomy" id="1431246"/>
    <lineage>
        <taxon>Bacteria</taxon>
        <taxon>Bacillati</taxon>
        <taxon>Actinomycetota</taxon>
        <taxon>Actinomycetes</taxon>
        <taxon>Mycobacteriales</taxon>
        <taxon>Mycobacteriaceae</taxon>
        <taxon>Mycolicibacterium</taxon>
    </lineage>
</organism>
<keyword evidence="2" id="KW-0479">Metal-binding</keyword>
<dbReference type="GO" id="GO:0020037">
    <property type="term" value="F:heme binding"/>
    <property type="evidence" value="ECO:0007669"/>
    <property type="project" value="InterPro"/>
</dbReference>
<keyword evidence="2" id="KW-0408">Iron</keyword>
<dbReference type="InterPro" id="IPR002401">
    <property type="entry name" value="Cyt_P450_E_grp-I"/>
</dbReference>
<dbReference type="SUPFAM" id="SSF48264">
    <property type="entry name" value="Cytochrome P450"/>
    <property type="match status" value="1"/>
</dbReference>
<feature type="binding site" description="axial binding residue" evidence="2">
    <location>
        <position position="379"/>
    </location>
    <ligand>
        <name>heme</name>
        <dbReference type="ChEBI" id="CHEBI:30413"/>
    </ligand>
    <ligandPart>
        <name>Fe</name>
        <dbReference type="ChEBI" id="CHEBI:18248"/>
    </ligandPart>
</feature>
<dbReference type="InterPro" id="IPR050121">
    <property type="entry name" value="Cytochrome_P450_monoxygenase"/>
</dbReference>
<dbReference type="GO" id="GO:0016705">
    <property type="term" value="F:oxidoreductase activity, acting on paired donors, with incorporation or reduction of molecular oxygen"/>
    <property type="evidence" value="ECO:0007669"/>
    <property type="project" value="InterPro"/>
</dbReference>
<evidence type="ECO:0000256" key="1">
    <source>
        <dbReference type="ARBA" id="ARBA00010617"/>
    </source>
</evidence>
<dbReference type="CDD" id="cd11053">
    <property type="entry name" value="CYP110-like"/>
    <property type="match status" value="1"/>
</dbReference>
<accession>A0A6N4WLU5</accession>
<reference evidence="3 4" key="1">
    <citation type="journal article" date="2019" name="Emerg. Microbes Infect.">
        <title>Comprehensive subspecies identification of 175 nontuberculous mycobacteria species based on 7547 genomic profiles.</title>
        <authorList>
            <person name="Matsumoto Y."/>
            <person name="Kinjo T."/>
            <person name="Motooka D."/>
            <person name="Nabeya D."/>
            <person name="Jung N."/>
            <person name="Uechi K."/>
            <person name="Horii T."/>
            <person name="Iida T."/>
            <person name="Fujita J."/>
            <person name="Nakamura S."/>
        </authorList>
    </citation>
    <scope>NUCLEOTIDE SEQUENCE [LARGE SCALE GENOMIC DNA]</scope>
    <source>
        <strain evidence="3 4">JCM 30275</strain>
    </source>
</reference>
<dbReference type="GO" id="GO:0005506">
    <property type="term" value="F:iron ion binding"/>
    <property type="evidence" value="ECO:0007669"/>
    <property type="project" value="InterPro"/>
</dbReference>
<dbReference type="Pfam" id="PF00067">
    <property type="entry name" value="p450"/>
    <property type="match status" value="1"/>
</dbReference>
<dbReference type="InterPro" id="IPR036396">
    <property type="entry name" value="Cyt_P450_sf"/>
</dbReference>
<evidence type="ECO:0000256" key="2">
    <source>
        <dbReference type="PIRSR" id="PIRSR602401-1"/>
    </source>
</evidence>
<dbReference type="PANTHER" id="PTHR24305:SF166">
    <property type="entry name" value="CYTOCHROME P450 12A4, MITOCHONDRIAL-RELATED"/>
    <property type="match status" value="1"/>
</dbReference>
<proteinExistence type="inferred from homology"/>
<sequence>MIGAALGRALWAGVDPDGMFRRHAGDTAPFTVRFPGLGTVRFFTTEDGVRDILTAPTTLCRAPLPNPIEPVVGERSLILLSGEPHRQTRALLTPPFRGELMRRYVDLIAQSTHQAVAGVRPGDRFPAARVAQAITLDVVIRVVFGVTDSARRDRFAAVTSRLLDSGSAPLMLVPWLRRDIGGRGPWARLVSARDELDRLLADEIAERRAGGENNGDILDLILAASDEQGNEQGDGRSDDALHSQLRTMLAAGHETTSTTLAWALHHIHRDDDVRRRLVDELAGAATPADLAALPYLNAVIQETLRMHPAVPIVLRRLAGPLTVAGHPCGTGDIVGIALPAVHFSPQLWQDPGAFDPRRFLDGKPSPFRYAPFGGGFRRCIGAAFAQTELAVAIGTLLATVDLRQPAGEGGRRAPRSVPRGIATRPSREILLDVIARR</sequence>
<gene>
    <name evidence="3" type="ORF">MANY_54080</name>
</gene>
<comment type="similarity">
    <text evidence="1">Belongs to the cytochrome P450 family.</text>
</comment>
<dbReference type="GO" id="GO:0004497">
    <property type="term" value="F:monooxygenase activity"/>
    <property type="evidence" value="ECO:0007669"/>
    <property type="project" value="InterPro"/>
</dbReference>
<dbReference type="Gene3D" id="1.10.630.10">
    <property type="entry name" value="Cytochrome P450"/>
    <property type="match status" value="1"/>
</dbReference>